<name>A0A9N9NBF8_9GLOM</name>
<reference evidence="2" key="1">
    <citation type="submission" date="2021-06" db="EMBL/GenBank/DDBJ databases">
        <authorList>
            <person name="Kallberg Y."/>
            <person name="Tangrot J."/>
            <person name="Rosling A."/>
        </authorList>
    </citation>
    <scope>NUCLEOTIDE SEQUENCE</scope>
    <source>
        <strain evidence="2">MA453B</strain>
    </source>
</reference>
<proteinExistence type="predicted"/>
<dbReference type="EMBL" id="CAJVPY010010397">
    <property type="protein sequence ID" value="CAG8718448.1"/>
    <property type="molecule type" value="Genomic_DNA"/>
</dbReference>
<evidence type="ECO:0000256" key="1">
    <source>
        <dbReference type="SAM" id="MobiDB-lite"/>
    </source>
</evidence>
<gene>
    <name evidence="2" type="ORF">DERYTH_LOCUS14127</name>
</gene>
<comment type="caution">
    <text evidence="2">The sequence shown here is derived from an EMBL/GenBank/DDBJ whole genome shotgun (WGS) entry which is preliminary data.</text>
</comment>
<organism evidence="2 3">
    <name type="scientific">Dentiscutata erythropus</name>
    <dbReference type="NCBI Taxonomy" id="1348616"/>
    <lineage>
        <taxon>Eukaryota</taxon>
        <taxon>Fungi</taxon>
        <taxon>Fungi incertae sedis</taxon>
        <taxon>Mucoromycota</taxon>
        <taxon>Glomeromycotina</taxon>
        <taxon>Glomeromycetes</taxon>
        <taxon>Diversisporales</taxon>
        <taxon>Gigasporaceae</taxon>
        <taxon>Dentiscutata</taxon>
    </lineage>
</organism>
<keyword evidence="3" id="KW-1185">Reference proteome</keyword>
<protein>
    <submittedName>
        <fullName evidence="2">9265_t:CDS:1</fullName>
    </submittedName>
</protein>
<evidence type="ECO:0000313" key="2">
    <source>
        <dbReference type="EMBL" id="CAG8718448.1"/>
    </source>
</evidence>
<evidence type="ECO:0000313" key="3">
    <source>
        <dbReference type="Proteomes" id="UP000789405"/>
    </source>
</evidence>
<feature type="non-terminal residue" evidence="2">
    <location>
        <position position="1"/>
    </location>
</feature>
<accession>A0A9N9NBF8</accession>
<dbReference type="Proteomes" id="UP000789405">
    <property type="component" value="Unassembled WGS sequence"/>
</dbReference>
<feature type="compositionally biased region" description="Polar residues" evidence="1">
    <location>
        <begin position="24"/>
        <end position="46"/>
    </location>
</feature>
<feature type="region of interest" description="Disordered" evidence="1">
    <location>
        <begin position="21"/>
        <end position="46"/>
    </location>
</feature>
<dbReference type="AlphaFoldDB" id="A0A9N9NBF8"/>
<sequence>RLLMITTTSTTKYFTTPITTTSTMNGKSNTKLQYDNTNDESNSPFQ</sequence>